<feature type="compositionally biased region" description="Polar residues" evidence="5">
    <location>
        <begin position="35"/>
        <end position="53"/>
    </location>
</feature>
<dbReference type="InterPro" id="IPR006599">
    <property type="entry name" value="CARP_motif"/>
</dbReference>
<comment type="function">
    <text evidence="2">The N-terminal domain binds to adenylyl cyclase, thereby enabling adenylyl cyclase to be activated by upstream regulatory signals, such as Ras. The C-terminal domain is required for normal cellular morphology and growth control.</text>
</comment>
<dbReference type="SUPFAM" id="SSF101278">
    <property type="entry name" value="N-terminal domain of adenylylcyclase associated protein, CAP"/>
    <property type="match status" value="1"/>
</dbReference>
<proteinExistence type="inferred from homology"/>
<dbReference type="FunFam" id="1.25.40.330:FF:000001">
    <property type="entry name" value="Adenylyl cyclase-associated protein"/>
    <property type="match status" value="1"/>
</dbReference>
<protein>
    <recommendedName>
        <fullName evidence="3 4">Adenylyl cyclase-associated protein</fullName>
    </recommendedName>
</protein>
<evidence type="ECO:0000259" key="6">
    <source>
        <dbReference type="PROSITE" id="PS51329"/>
    </source>
</evidence>
<dbReference type="Gene3D" id="2.160.20.70">
    <property type="match status" value="1"/>
</dbReference>
<dbReference type="EMBL" id="MCFI01000002">
    <property type="protein sequence ID" value="ORY86775.1"/>
    <property type="molecule type" value="Genomic_DNA"/>
</dbReference>
<dbReference type="AlphaFoldDB" id="A0A1Y2FVR7"/>
<dbReference type="STRING" id="56484.A0A1Y2FVR7"/>
<feature type="domain" description="C-CAP/cofactor C-like" evidence="6">
    <location>
        <begin position="370"/>
        <end position="506"/>
    </location>
</feature>
<dbReference type="SMART" id="SM00673">
    <property type="entry name" value="CARP"/>
    <property type="match status" value="2"/>
</dbReference>
<dbReference type="GO" id="GO:0003779">
    <property type="term" value="F:actin binding"/>
    <property type="evidence" value="ECO:0007669"/>
    <property type="project" value="InterPro"/>
</dbReference>
<dbReference type="PROSITE" id="PS51329">
    <property type="entry name" value="C_CAP_COFACTOR_C"/>
    <property type="match status" value="1"/>
</dbReference>
<dbReference type="Pfam" id="PF08603">
    <property type="entry name" value="CAP_C"/>
    <property type="match status" value="1"/>
</dbReference>
<sequence>MAADALDHVNIGINLSTLMKRLEAVTSRLEDLEAPTTSRVSKTFAGTDSSTPSLGAGAVTASSNTPTATKSATAAETPVSPAVKGYDDLMADHLSQFMSLSAQVGGLVQEQAGLVDAAFQTQRALILTASQATKPDLTSSEFTTALKPLQEKIVAIGDLKDKNRPSPLFNHLSVVAEGIPALFWVAVEPTPAPHVGDLKDSAQFWANRVIKEYKEKDPQQVAWVRSFVALLTELQKYVKQWHTTGLTWSAQGKPLADVLATSQTAARGAAPPPPAAGGPPPPPPPGPPPPPFMGDAPGASKSAASGGDMNAVFASLNQGSAVTSGLKKVDKSQMTHKNPALRASSVVPDAAKKTTAATSATTSKTVAKKPARKELEGTKWLIEHFEGETVTVDEIELSHSVYVYNCKNTTIQIKGKFNAISLDGCTKTGVVVDTLVSSVDLIKCKSFAVQVLDRCPTIVCDSCDSGQIYLSQAGLACEILTSKCSSVNVSLPTGDQGDFKEEAVPEMLKHTVVDGKLVTSIVEYHD</sequence>
<dbReference type="Pfam" id="PF01213">
    <property type="entry name" value="CAP_N-CM"/>
    <property type="match status" value="1"/>
</dbReference>
<evidence type="ECO:0000313" key="7">
    <source>
        <dbReference type="EMBL" id="ORY86775.1"/>
    </source>
</evidence>
<feature type="compositionally biased region" description="Low complexity" evidence="5">
    <location>
        <begin position="353"/>
        <end position="365"/>
    </location>
</feature>
<dbReference type="InterPro" id="IPR013912">
    <property type="entry name" value="Adenylate_cyclase-assoc_CAP_C"/>
</dbReference>
<dbReference type="OrthoDB" id="77251at2759"/>
<dbReference type="SUPFAM" id="SSF101447">
    <property type="entry name" value="Formin homology 2 domain (FH2 domain)"/>
    <property type="match status" value="1"/>
</dbReference>
<dbReference type="InterPro" id="IPR036223">
    <property type="entry name" value="CAP_C_sf"/>
</dbReference>
<dbReference type="GO" id="GO:0008179">
    <property type="term" value="F:adenylate cyclase binding"/>
    <property type="evidence" value="ECO:0007669"/>
    <property type="project" value="TreeGrafter"/>
</dbReference>
<dbReference type="Gene3D" id="1.25.40.330">
    <property type="entry name" value="Adenylate cyclase-associated CAP, N-terminal domain"/>
    <property type="match status" value="1"/>
</dbReference>
<dbReference type="InterPro" id="IPR018106">
    <property type="entry name" value="CAP_CS_N"/>
</dbReference>
<dbReference type="PROSITE" id="PS01088">
    <property type="entry name" value="CAP_1"/>
    <property type="match status" value="1"/>
</dbReference>
<dbReference type="OMA" id="KSQQTHK"/>
<dbReference type="PANTHER" id="PTHR10652:SF0">
    <property type="entry name" value="ADENYLYL CYCLASE-ASSOCIATED PROTEIN"/>
    <property type="match status" value="1"/>
</dbReference>
<dbReference type="RefSeq" id="XP_040727631.1">
    <property type="nucleotide sequence ID" value="XM_040866022.1"/>
</dbReference>
<gene>
    <name evidence="7" type="ORF">BCR37DRAFT_123623</name>
</gene>
<dbReference type="InterPro" id="IPR013992">
    <property type="entry name" value="Adenylate_cyclase-assoc_CAP_N"/>
</dbReference>
<feature type="region of interest" description="Disordered" evidence="5">
    <location>
        <begin position="35"/>
        <end position="76"/>
    </location>
</feature>
<dbReference type="GeneID" id="63782621"/>
<organism evidence="7 8">
    <name type="scientific">Protomyces lactucae-debilis</name>
    <dbReference type="NCBI Taxonomy" id="2754530"/>
    <lineage>
        <taxon>Eukaryota</taxon>
        <taxon>Fungi</taxon>
        <taxon>Dikarya</taxon>
        <taxon>Ascomycota</taxon>
        <taxon>Taphrinomycotina</taxon>
        <taxon>Taphrinomycetes</taxon>
        <taxon>Taphrinales</taxon>
        <taxon>Protomycetaceae</taxon>
        <taxon>Protomyces</taxon>
    </lineage>
</organism>
<keyword evidence="8" id="KW-1185">Reference proteome</keyword>
<evidence type="ECO:0000256" key="3">
    <source>
        <dbReference type="ARBA" id="ARBA00072052"/>
    </source>
</evidence>
<evidence type="ECO:0000256" key="5">
    <source>
        <dbReference type="SAM" id="MobiDB-lite"/>
    </source>
</evidence>
<dbReference type="InterPro" id="IPR053950">
    <property type="entry name" value="CAP_N"/>
</dbReference>
<dbReference type="Pfam" id="PF21938">
    <property type="entry name" value="CAP_N"/>
    <property type="match status" value="1"/>
</dbReference>
<accession>A0A1Y2FVR7</accession>
<dbReference type="SUPFAM" id="SSF69340">
    <property type="entry name" value="C-terminal domain of adenylylcyclase associated protein"/>
    <property type="match status" value="1"/>
</dbReference>
<comment type="caution">
    <text evidence="7">The sequence shown here is derived from an EMBL/GenBank/DDBJ whole genome shotgun (WGS) entry which is preliminary data.</text>
</comment>
<evidence type="ECO:0000256" key="1">
    <source>
        <dbReference type="ARBA" id="ARBA00007659"/>
    </source>
</evidence>
<reference evidence="7 8" key="1">
    <citation type="submission" date="2016-07" db="EMBL/GenBank/DDBJ databases">
        <title>Pervasive Adenine N6-methylation of Active Genes in Fungi.</title>
        <authorList>
            <consortium name="DOE Joint Genome Institute"/>
            <person name="Mondo S.J."/>
            <person name="Dannebaum R.O."/>
            <person name="Kuo R.C."/>
            <person name="Labutti K."/>
            <person name="Haridas S."/>
            <person name="Kuo A."/>
            <person name="Salamov A."/>
            <person name="Ahrendt S.R."/>
            <person name="Lipzen A."/>
            <person name="Sullivan W."/>
            <person name="Andreopoulos W.B."/>
            <person name="Clum A."/>
            <person name="Lindquist E."/>
            <person name="Daum C."/>
            <person name="Ramamoorthy G.K."/>
            <person name="Gryganskyi A."/>
            <person name="Culley D."/>
            <person name="Magnuson J.K."/>
            <person name="James T.Y."/>
            <person name="O'Malley M.A."/>
            <person name="Stajich J.E."/>
            <person name="Spatafora J.W."/>
            <person name="Visel A."/>
            <person name="Grigoriev I.V."/>
        </authorList>
    </citation>
    <scope>NUCLEOTIDE SEQUENCE [LARGE SCALE GENOMIC DNA]</scope>
    <source>
        <strain evidence="7 8">12-1054</strain>
    </source>
</reference>
<feature type="region of interest" description="Disordered" evidence="5">
    <location>
        <begin position="327"/>
        <end position="370"/>
    </location>
</feature>
<dbReference type="InterPro" id="IPR017901">
    <property type="entry name" value="C-CAP_CF_C-like"/>
</dbReference>
<name>A0A1Y2FVR7_PROLT</name>
<dbReference type="InterPro" id="IPR001837">
    <property type="entry name" value="Adenylate_cyclase-assoc_CAP"/>
</dbReference>
<feature type="region of interest" description="Disordered" evidence="5">
    <location>
        <begin position="263"/>
        <end position="306"/>
    </location>
</feature>
<dbReference type="GO" id="GO:0019933">
    <property type="term" value="P:cAMP-mediated signaling"/>
    <property type="evidence" value="ECO:0007669"/>
    <property type="project" value="TreeGrafter"/>
</dbReference>
<feature type="compositionally biased region" description="Low complexity" evidence="5">
    <location>
        <begin position="293"/>
        <end position="306"/>
    </location>
</feature>
<dbReference type="GO" id="GO:0005737">
    <property type="term" value="C:cytoplasm"/>
    <property type="evidence" value="ECO:0007669"/>
    <property type="project" value="TreeGrafter"/>
</dbReference>
<evidence type="ECO:0000256" key="2">
    <source>
        <dbReference type="ARBA" id="ARBA00054756"/>
    </source>
</evidence>
<feature type="compositionally biased region" description="Pro residues" evidence="5">
    <location>
        <begin position="270"/>
        <end position="292"/>
    </location>
</feature>
<dbReference type="Proteomes" id="UP000193685">
    <property type="component" value="Unassembled WGS sequence"/>
</dbReference>
<feature type="compositionally biased region" description="Polar residues" evidence="5">
    <location>
        <begin position="60"/>
        <end position="74"/>
    </location>
</feature>
<dbReference type="PANTHER" id="PTHR10652">
    <property type="entry name" value="ADENYLYL CYCLASE-ASSOCIATED PROTEIN"/>
    <property type="match status" value="1"/>
</dbReference>
<dbReference type="InterPro" id="IPR036222">
    <property type="entry name" value="CAP_N_sf"/>
</dbReference>
<comment type="similarity">
    <text evidence="1 4">Belongs to the CAP family.</text>
</comment>
<evidence type="ECO:0000256" key="4">
    <source>
        <dbReference type="RuleBase" id="RU000647"/>
    </source>
</evidence>
<evidence type="ECO:0000313" key="8">
    <source>
        <dbReference type="Proteomes" id="UP000193685"/>
    </source>
</evidence>
<dbReference type="InterPro" id="IPR016098">
    <property type="entry name" value="CAP/MinC_C"/>
</dbReference>
<dbReference type="GO" id="GO:0007015">
    <property type="term" value="P:actin filament organization"/>
    <property type="evidence" value="ECO:0007669"/>
    <property type="project" value="TreeGrafter"/>
</dbReference>